<proteinExistence type="inferred from homology"/>
<dbReference type="PANTHER" id="PTHR42850">
    <property type="entry name" value="METALLOPHOSPHOESTERASE"/>
    <property type="match status" value="1"/>
</dbReference>
<dbReference type="PANTHER" id="PTHR42850:SF2">
    <property type="entry name" value="BLL5683 PROTEIN"/>
    <property type="match status" value="1"/>
</dbReference>
<comment type="caution">
    <text evidence="3">The sequence shown here is derived from an EMBL/GenBank/DDBJ whole genome shotgun (WGS) entry which is preliminary data.</text>
</comment>
<organism evidence="3 4">
    <name type="scientific">Roseateles paludis</name>
    <dbReference type="NCBI Taxonomy" id="3145238"/>
    <lineage>
        <taxon>Bacteria</taxon>
        <taxon>Pseudomonadati</taxon>
        <taxon>Pseudomonadota</taxon>
        <taxon>Betaproteobacteria</taxon>
        <taxon>Burkholderiales</taxon>
        <taxon>Sphaerotilaceae</taxon>
        <taxon>Roseateles</taxon>
    </lineage>
</organism>
<dbReference type="PIRSF" id="PIRSF000883">
    <property type="entry name" value="Pesterase_MJ0912"/>
    <property type="match status" value="1"/>
</dbReference>
<keyword evidence="4" id="KW-1185">Reference proteome</keyword>
<dbReference type="CDD" id="cd00838">
    <property type="entry name" value="MPP_superfamily"/>
    <property type="match status" value="1"/>
</dbReference>
<dbReference type="EMBL" id="JBDPZD010000010">
    <property type="protein sequence ID" value="MEO3693735.1"/>
    <property type="molecule type" value="Genomic_DNA"/>
</dbReference>
<dbReference type="SUPFAM" id="SSF56300">
    <property type="entry name" value="Metallo-dependent phosphatases"/>
    <property type="match status" value="1"/>
</dbReference>
<dbReference type="InterPro" id="IPR029052">
    <property type="entry name" value="Metallo-depent_PP-like"/>
</dbReference>
<evidence type="ECO:0000256" key="1">
    <source>
        <dbReference type="ARBA" id="ARBA00008950"/>
    </source>
</evidence>
<dbReference type="Proteomes" id="UP001495147">
    <property type="component" value="Unassembled WGS sequence"/>
</dbReference>
<name>A0ABV0G7S2_9BURK</name>
<evidence type="ECO:0000259" key="2">
    <source>
        <dbReference type="Pfam" id="PF12850"/>
    </source>
</evidence>
<accession>A0ABV0G7S2</accession>
<evidence type="ECO:0000313" key="3">
    <source>
        <dbReference type="EMBL" id="MEO3693735.1"/>
    </source>
</evidence>
<sequence>MTWALITDLHANRQALEAVLAHARQQGVERFALLGDFVGYGADPAWVVEQVQALQAQGAVAVQGNHDAAVAAGARPGMHADARAVVEWTRQQLGAPSLQWLAELPLRVREDAGLFTHANAYDPGGWDYVMGRSEAMRSLQAARNAQARVNVCGHMHEPMLYHLSGVGKAGDFRPQAGVRVPLPCHRQWLIIPGSCGQPRDGNPAACYAVWHPGDGVTEDGWIRFERVPYDVEAAADALRQTTLPGPLAERLARRLIAGE</sequence>
<dbReference type="Pfam" id="PF12850">
    <property type="entry name" value="Metallophos_2"/>
    <property type="match status" value="1"/>
</dbReference>
<comment type="similarity">
    <text evidence="1">Belongs to the metallophosphoesterase superfamily. YfcE family.</text>
</comment>
<dbReference type="RefSeq" id="WP_347706551.1">
    <property type="nucleotide sequence ID" value="NZ_JBDPZD010000010.1"/>
</dbReference>
<protein>
    <submittedName>
        <fullName evidence="3">Metallophosphoesterase family protein</fullName>
    </submittedName>
</protein>
<gene>
    <name evidence="3" type="ORF">ABDJ85_19850</name>
</gene>
<feature type="domain" description="Calcineurin-like phosphoesterase" evidence="2">
    <location>
        <begin position="1"/>
        <end position="210"/>
    </location>
</feature>
<dbReference type="Gene3D" id="3.60.21.10">
    <property type="match status" value="1"/>
</dbReference>
<dbReference type="InterPro" id="IPR011152">
    <property type="entry name" value="Pesterase_MJ0912"/>
</dbReference>
<evidence type="ECO:0000313" key="4">
    <source>
        <dbReference type="Proteomes" id="UP001495147"/>
    </source>
</evidence>
<reference evidence="3 4" key="1">
    <citation type="submission" date="2024-05" db="EMBL/GenBank/DDBJ databases">
        <title>Roseateles sp. DJS-2-20 16S ribosomal RNA gene Genome sequencing and assembly.</title>
        <authorList>
            <person name="Woo H."/>
        </authorList>
    </citation>
    <scope>NUCLEOTIDE SEQUENCE [LARGE SCALE GENOMIC DNA]</scope>
    <source>
        <strain evidence="3 4">DJS-2-20</strain>
    </source>
</reference>
<dbReference type="InterPro" id="IPR050126">
    <property type="entry name" value="Ap4A_hydrolase"/>
</dbReference>
<dbReference type="InterPro" id="IPR024654">
    <property type="entry name" value="Calcineurin-like_PHP_lpxH"/>
</dbReference>